<dbReference type="PANTHER" id="PTHR48094">
    <property type="entry name" value="PROTEIN/NUCLEIC ACID DEGLYCASE DJ-1-RELATED"/>
    <property type="match status" value="1"/>
</dbReference>
<gene>
    <name evidence="7" type="ORF">KGF57_002698</name>
</gene>
<dbReference type="InterPro" id="IPR050325">
    <property type="entry name" value="Prot/Nucl_acid_deglycase"/>
</dbReference>
<name>A0AAD5BER5_9ASCO</name>
<evidence type="ECO:0000256" key="2">
    <source>
        <dbReference type="ARBA" id="ARBA00023016"/>
    </source>
</evidence>
<dbReference type="GO" id="GO:0005737">
    <property type="term" value="C:cytoplasm"/>
    <property type="evidence" value="ECO:0007669"/>
    <property type="project" value="TreeGrafter"/>
</dbReference>
<comment type="catalytic activity">
    <reaction evidence="5">
        <text>methylglyoxal + H2O = (R)-lactate + H(+)</text>
        <dbReference type="Rhea" id="RHEA:27754"/>
        <dbReference type="ChEBI" id="CHEBI:15377"/>
        <dbReference type="ChEBI" id="CHEBI:15378"/>
        <dbReference type="ChEBI" id="CHEBI:16004"/>
        <dbReference type="ChEBI" id="CHEBI:17158"/>
        <dbReference type="EC" id="4.2.1.130"/>
    </reaction>
</comment>
<protein>
    <recommendedName>
        <fullName evidence="1">D-lactate dehydratase</fullName>
        <ecNumber evidence="1">4.2.1.130</ecNumber>
    </recommendedName>
</protein>
<evidence type="ECO:0000313" key="8">
    <source>
        <dbReference type="Proteomes" id="UP001204833"/>
    </source>
</evidence>
<dbReference type="SUPFAM" id="SSF52317">
    <property type="entry name" value="Class I glutamine amidotransferase-like"/>
    <property type="match status" value="1"/>
</dbReference>
<dbReference type="PANTHER" id="PTHR48094:SF11">
    <property type="entry name" value="GLUTATHIONE-INDEPENDENT GLYOXALASE HSP31-RELATED"/>
    <property type="match status" value="1"/>
</dbReference>
<dbReference type="AlphaFoldDB" id="A0AAD5BER5"/>
<comment type="caution">
    <text evidence="7">The sequence shown here is derived from an EMBL/GenBank/DDBJ whole genome shotgun (WGS) entry which is preliminary data.</text>
</comment>
<evidence type="ECO:0000259" key="6">
    <source>
        <dbReference type="Pfam" id="PF01965"/>
    </source>
</evidence>
<dbReference type="InterPro" id="IPR002818">
    <property type="entry name" value="DJ-1/PfpI"/>
</dbReference>
<dbReference type="Pfam" id="PF01965">
    <property type="entry name" value="DJ-1_PfpI"/>
    <property type="match status" value="1"/>
</dbReference>
<comment type="similarity">
    <text evidence="4">Belongs to the peptidase C56 family. HSP31-like subfamily.</text>
</comment>
<keyword evidence="3" id="KW-0456">Lyase</keyword>
<proteinExistence type="inferred from homology"/>
<dbReference type="RefSeq" id="XP_051608933.1">
    <property type="nucleotide sequence ID" value="XM_051752040.1"/>
</dbReference>
<dbReference type="Gene3D" id="3.40.50.880">
    <property type="match status" value="1"/>
</dbReference>
<dbReference type="GO" id="GO:0019243">
    <property type="term" value="P:methylglyoxal catabolic process to D-lactate via S-lactoyl-glutathione"/>
    <property type="evidence" value="ECO:0007669"/>
    <property type="project" value="TreeGrafter"/>
</dbReference>
<sequence>MVKVLLAISSYHGKFYPEGSRTGAYLTEVLEPFLEFTKKGYDITIASETGTFGWDSHSVLFEGLTFHWGNIYTAFFNKNSKFNKAMKNVRKASDVEDEHFDIFFASAGHATLFDYPTAKSLQKIAADTYNNGGVVTAVCHGPAIFENLINPATGEPLIKGKKITGFTDHAEKTLHLTNSIKKHNLVTMEGVAKKEGATYVAPKGDWDSFTVVDGRIVTGVNPQSALKGAKDTIATYEKTRNQAKAEE</sequence>
<reference evidence="7 8" key="1">
    <citation type="journal article" date="2022" name="DNA Res.">
        <title>Genome analysis of five recently described species of the CUG-Ser clade uncovers Candida theae as a new hybrid lineage with pathogenic potential in the Candida parapsilosis species complex.</title>
        <authorList>
            <person name="Mixao V."/>
            <person name="Del Olmo V."/>
            <person name="Hegedusova E."/>
            <person name="Saus E."/>
            <person name="Pryszcz L."/>
            <person name="Cillingova A."/>
            <person name="Nosek J."/>
            <person name="Gabaldon T."/>
        </authorList>
    </citation>
    <scope>NUCLEOTIDE SEQUENCE [LARGE SCALE GENOMIC DNA]</scope>
    <source>
        <strain evidence="7 8">CBS 12239</strain>
    </source>
</reference>
<dbReference type="EMBL" id="JAIHNG010000118">
    <property type="protein sequence ID" value="KAI5958342.1"/>
    <property type="molecule type" value="Genomic_DNA"/>
</dbReference>
<evidence type="ECO:0000256" key="1">
    <source>
        <dbReference type="ARBA" id="ARBA00013134"/>
    </source>
</evidence>
<dbReference type="InterPro" id="IPR029062">
    <property type="entry name" value="Class_I_gatase-like"/>
</dbReference>
<dbReference type="EC" id="4.2.1.130" evidence="1"/>
<keyword evidence="8" id="KW-1185">Reference proteome</keyword>
<dbReference type="FunFam" id="3.40.50.880:FF:000051">
    <property type="entry name" value="Glutathione-independent glyoxalase HSP31"/>
    <property type="match status" value="1"/>
</dbReference>
<dbReference type="Proteomes" id="UP001204833">
    <property type="component" value="Unassembled WGS sequence"/>
</dbReference>
<feature type="domain" description="DJ-1/PfpI" evidence="6">
    <location>
        <begin position="27"/>
        <end position="227"/>
    </location>
</feature>
<dbReference type="GeneID" id="76150757"/>
<keyword evidence="2" id="KW-0346">Stress response</keyword>
<evidence type="ECO:0000256" key="5">
    <source>
        <dbReference type="ARBA" id="ARBA00048082"/>
    </source>
</evidence>
<dbReference type="GO" id="GO:0019172">
    <property type="term" value="F:glyoxalase III activity"/>
    <property type="evidence" value="ECO:0007669"/>
    <property type="project" value="UniProtKB-EC"/>
</dbReference>
<evidence type="ECO:0000256" key="4">
    <source>
        <dbReference type="ARBA" id="ARBA00038493"/>
    </source>
</evidence>
<evidence type="ECO:0000313" key="7">
    <source>
        <dbReference type="EMBL" id="KAI5958342.1"/>
    </source>
</evidence>
<evidence type="ECO:0000256" key="3">
    <source>
        <dbReference type="ARBA" id="ARBA00023239"/>
    </source>
</evidence>
<accession>A0AAD5BER5</accession>
<organism evidence="7 8">
    <name type="scientific">Candida theae</name>
    <dbReference type="NCBI Taxonomy" id="1198502"/>
    <lineage>
        <taxon>Eukaryota</taxon>
        <taxon>Fungi</taxon>
        <taxon>Dikarya</taxon>
        <taxon>Ascomycota</taxon>
        <taxon>Saccharomycotina</taxon>
        <taxon>Pichiomycetes</taxon>
        <taxon>Debaryomycetaceae</taxon>
        <taxon>Candida/Lodderomyces clade</taxon>
        <taxon>Candida</taxon>
    </lineage>
</organism>